<comment type="catalytic activity">
    <reaction evidence="5">
        <text>[(1-&gt;4)-beta-D-glucosyl]n+m + reduced acceptor + O2 = 4-dehydro-beta-D-glucosyl-[(1-&gt;4)-beta-D-glucosyl]n-1 + [(1-&gt;4)-beta-D-glucosyl]m + acceptor + H2O.</text>
        <dbReference type="EC" id="1.14.99.56"/>
    </reaction>
</comment>
<dbReference type="GO" id="GO:0004497">
    <property type="term" value="F:monooxygenase activity"/>
    <property type="evidence" value="ECO:0007669"/>
    <property type="project" value="UniProtKB-KW"/>
</dbReference>
<accession>A0A2V1DCQ2</accession>
<dbReference type="EC" id="1.14.99.56" evidence="5"/>
<evidence type="ECO:0000259" key="7">
    <source>
        <dbReference type="Pfam" id="PF03443"/>
    </source>
</evidence>
<proteinExistence type="predicted"/>
<dbReference type="PANTHER" id="PTHR33353">
    <property type="entry name" value="PUTATIVE (AFU_ORTHOLOGUE AFUA_1G12560)-RELATED"/>
    <property type="match status" value="1"/>
</dbReference>
<keyword evidence="3 5" id="KW-0964">Secreted</keyword>
<dbReference type="EMBL" id="KZ805483">
    <property type="protein sequence ID" value="PVH95818.1"/>
    <property type="molecule type" value="Genomic_DNA"/>
</dbReference>
<evidence type="ECO:0000256" key="4">
    <source>
        <dbReference type="ARBA" id="ARBA00023157"/>
    </source>
</evidence>
<keyword evidence="5" id="KW-0136">Cellulose degradation</keyword>
<comment type="function">
    <text evidence="5">Lytic polysaccharide monooxygenase (LMPO) that depolymerizes crystalline and amorphous polysaccharides via the oxidation of scissile alpha- or beta-(1-4)-glycosidic bonds, yielding C1 and/or C4 oxidation products. Catalysis by LPMOs requires the reduction of the active-site copper from Cu(II) to Cu(I) by a reducing agent and H(2)O(2) or O(2) as a cosubstrate.</text>
</comment>
<evidence type="ECO:0000256" key="1">
    <source>
        <dbReference type="ARBA" id="ARBA00001973"/>
    </source>
</evidence>
<keyword evidence="8" id="KW-0503">Monooxygenase</keyword>
<keyword evidence="9" id="KW-1185">Reference proteome</keyword>
<evidence type="ECO:0000256" key="5">
    <source>
        <dbReference type="RuleBase" id="RU368122"/>
    </source>
</evidence>
<dbReference type="STRING" id="97972.A0A2V1DCQ2"/>
<evidence type="ECO:0000313" key="9">
    <source>
        <dbReference type="Proteomes" id="UP000244855"/>
    </source>
</evidence>
<comment type="cofactor">
    <cofactor evidence="1">
        <name>Cu(2+)</name>
        <dbReference type="ChEBI" id="CHEBI:29036"/>
    </cofactor>
</comment>
<gene>
    <name evidence="8" type="ORF">DM02DRAFT_536591</name>
</gene>
<feature type="chain" id="PRO_5015879331" description="AA9 family lytic polysaccharide monooxygenase" evidence="6">
    <location>
        <begin position="20"/>
        <end position="251"/>
    </location>
</feature>
<organism evidence="8 9">
    <name type="scientific">Periconia macrospinosa</name>
    <dbReference type="NCBI Taxonomy" id="97972"/>
    <lineage>
        <taxon>Eukaryota</taxon>
        <taxon>Fungi</taxon>
        <taxon>Dikarya</taxon>
        <taxon>Ascomycota</taxon>
        <taxon>Pezizomycotina</taxon>
        <taxon>Dothideomycetes</taxon>
        <taxon>Pleosporomycetidae</taxon>
        <taxon>Pleosporales</taxon>
        <taxon>Massarineae</taxon>
        <taxon>Periconiaceae</taxon>
        <taxon>Periconia</taxon>
    </lineage>
</organism>
<dbReference type="GO" id="GO:0005576">
    <property type="term" value="C:extracellular region"/>
    <property type="evidence" value="ECO:0007669"/>
    <property type="project" value="UniProtKB-SubCell"/>
</dbReference>
<sequence length="251" mass="27252">MKFTGSVLAAAALTNTVSAHYFFDKLIVDGVETRAGQYVRANTRKESYMPTKWKNTFDNLTPDDNDFRCNLGAFTNAGKTQTMEIKAGAKLGMKLGVGATMQHPGPQMVYMSKAPTTAQAYEGDGEWFKIYEAGICDDKKDILKDAWCSWDKSSIDFTVPKDLPDGEYLVRAEHIGLHGAHDGQAEFYYECAQVKVTGGGSGTPGPTVKFPGAYKKTDPEVNFSIWGGMRPYSKIPGPAVWTGGSSGSNGN</sequence>
<keyword evidence="6" id="KW-0732">Signal</keyword>
<feature type="signal peptide" evidence="6">
    <location>
        <begin position="1"/>
        <end position="19"/>
    </location>
</feature>
<feature type="domain" description="Auxiliary Activity family 9 catalytic" evidence="7">
    <location>
        <begin position="20"/>
        <end position="227"/>
    </location>
</feature>
<evidence type="ECO:0000256" key="6">
    <source>
        <dbReference type="SAM" id="SignalP"/>
    </source>
</evidence>
<keyword evidence="8" id="KW-0560">Oxidoreductase</keyword>
<protein>
    <recommendedName>
        <fullName evidence="5">AA9 family lytic polysaccharide monooxygenase</fullName>
        <ecNumber evidence="5">1.14.99.56</ecNumber>
    </recommendedName>
    <alternativeName>
        <fullName evidence="5">Endo-beta-1,4-glucanase</fullName>
    </alternativeName>
    <alternativeName>
        <fullName evidence="5">Glycosyl hydrolase 61 family protein</fullName>
    </alternativeName>
</protein>
<dbReference type="Pfam" id="PF03443">
    <property type="entry name" value="AA9"/>
    <property type="match status" value="1"/>
</dbReference>
<comment type="domain">
    <text evidence="5">Has a modular structure: an endo-beta-1,4-glucanase catalytic module at the N-terminus, a linker rich in serines and threonines, and a C-terminal carbohydrate-binding module (CBM).</text>
</comment>
<comment type="subcellular location">
    <subcellularLocation>
        <location evidence="2 5">Secreted</location>
    </subcellularLocation>
</comment>
<keyword evidence="5" id="KW-0624">Polysaccharide degradation</keyword>
<feature type="non-terminal residue" evidence="8">
    <location>
        <position position="251"/>
    </location>
</feature>
<keyword evidence="4 5" id="KW-1015">Disulfide bond</keyword>
<evidence type="ECO:0000256" key="2">
    <source>
        <dbReference type="ARBA" id="ARBA00004613"/>
    </source>
</evidence>
<dbReference type="Gene3D" id="2.70.50.70">
    <property type="match status" value="1"/>
</dbReference>
<reference evidence="8 9" key="1">
    <citation type="journal article" date="2018" name="Sci. Rep.">
        <title>Comparative genomics provides insights into the lifestyle and reveals functional heterogeneity of dark septate endophytic fungi.</title>
        <authorList>
            <person name="Knapp D.G."/>
            <person name="Nemeth J.B."/>
            <person name="Barry K."/>
            <person name="Hainaut M."/>
            <person name="Henrissat B."/>
            <person name="Johnson J."/>
            <person name="Kuo A."/>
            <person name="Lim J.H.P."/>
            <person name="Lipzen A."/>
            <person name="Nolan M."/>
            <person name="Ohm R.A."/>
            <person name="Tamas L."/>
            <person name="Grigoriev I.V."/>
            <person name="Spatafora J.W."/>
            <person name="Nagy L.G."/>
            <person name="Kovacs G.M."/>
        </authorList>
    </citation>
    <scope>NUCLEOTIDE SEQUENCE [LARGE SCALE GENOMIC DNA]</scope>
    <source>
        <strain evidence="8 9">DSE2036</strain>
    </source>
</reference>
<dbReference type="InterPro" id="IPR049892">
    <property type="entry name" value="AA9"/>
</dbReference>
<dbReference type="GO" id="GO:0008810">
    <property type="term" value="F:cellulase activity"/>
    <property type="evidence" value="ECO:0007669"/>
    <property type="project" value="UniProtKB-UniRule"/>
</dbReference>
<dbReference type="PANTHER" id="PTHR33353:SF2">
    <property type="entry name" value="ENDO-BETA-1,4-GLUCANASE D"/>
    <property type="match status" value="1"/>
</dbReference>
<dbReference type="AlphaFoldDB" id="A0A2V1DCQ2"/>
<name>A0A2V1DCQ2_9PLEO</name>
<dbReference type="CDD" id="cd21175">
    <property type="entry name" value="LPMO_AA9"/>
    <property type="match status" value="1"/>
</dbReference>
<dbReference type="Proteomes" id="UP000244855">
    <property type="component" value="Unassembled WGS sequence"/>
</dbReference>
<dbReference type="GO" id="GO:0030245">
    <property type="term" value="P:cellulose catabolic process"/>
    <property type="evidence" value="ECO:0007669"/>
    <property type="project" value="UniProtKB-UniRule"/>
</dbReference>
<evidence type="ECO:0000256" key="3">
    <source>
        <dbReference type="ARBA" id="ARBA00022525"/>
    </source>
</evidence>
<dbReference type="InterPro" id="IPR005103">
    <property type="entry name" value="AA9_LPMO"/>
</dbReference>
<dbReference type="OrthoDB" id="3496539at2759"/>
<evidence type="ECO:0000313" key="8">
    <source>
        <dbReference type="EMBL" id="PVH95818.1"/>
    </source>
</evidence>
<dbReference type="GO" id="GO:0030248">
    <property type="term" value="F:cellulose binding"/>
    <property type="evidence" value="ECO:0007669"/>
    <property type="project" value="UniProtKB-UniRule"/>
</dbReference>
<keyword evidence="5" id="KW-0119">Carbohydrate metabolism</keyword>